<keyword evidence="3" id="KW-0285">Flavoprotein</keyword>
<name>A0A0P1ILM0_9RHOB</name>
<dbReference type="PANTHER" id="PTHR43429:SF3">
    <property type="entry name" value="NITRITE REDUCTASE [NAD(P)H]"/>
    <property type="match status" value="1"/>
</dbReference>
<evidence type="ECO:0000256" key="1">
    <source>
        <dbReference type="ARBA" id="ARBA00001974"/>
    </source>
</evidence>
<sequence length="411" mass="44078">MQNIVIIGAGMAAGRLIDHLLEEGQWNITLFNAEPRGTYNRLMLSPVLSGEKTFGDIVTHDDDFYKKHEIACRFGERVVAIDRSAKIVTGENGDVPYDKLVIATGSTPFIIPMPGHDLEGVLPYRDLEDTEAMMNLASGKKAIVIGGGLLGLEAAAGMQMRGVDVTVVHLMGHLMERQLDPAAGFLLRKELTDRGITVLCSTNSKEILGENGKVKALKLDDGTELPCDLLCMAVGIRPSTALGAECGLDVGRGIKVDGQMVTSDPDVLSIGECVEHDGAIFGLVAPLYEQAKVAAQTLLGKEAQFVNKETATKLKVTGCDLFSAGDFADNENREEIVFRDPATCSYKRLVIEGNRLVGAVMYGDTGDGPWFHGLIKDRTNISDMRDTLIFGPNFQGGAPLEALGGHCSLAG</sequence>
<dbReference type="PRINTS" id="PR00368">
    <property type="entry name" value="FADPNR"/>
</dbReference>
<dbReference type="InterPro" id="IPR023753">
    <property type="entry name" value="FAD/NAD-binding_dom"/>
</dbReference>
<dbReference type="EC" id="1.7.1.4" evidence="7"/>
<evidence type="ECO:0000313" key="8">
    <source>
        <dbReference type="Proteomes" id="UP000051184"/>
    </source>
</evidence>
<comment type="similarity">
    <text evidence="2">Belongs to the FAD-dependent oxidoreductase family.</text>
</comment>
<dbReference type="EMBL" id="CYUE01000002">
    <property type="protein sequence ID" value="CUK24522.1"/>
    <property type="molecule type" value="Genomic_DNA"/>
</dbReference>
<accession>A0A0P1ILM0</accession>
<dbReference type="GO" id="GO:0008942">
    <property type="term" value="F:nitrite reductase [NAD(P)H] activity"/>
    <property type="evidence" value="ECO:0007669"/>
    <property type="project" value="UniProtKB-EC"/>
</dbReference>
<evidence type="ECO:0000313" key="7">
    <source>
        <dbReference type="EMBL" id="CUK24522.1"/>
    </source>
</evidence>
<dbReference type="Pfam" id="PF18267">
    <property type="entry name" value="Rubredoxin_C"/>
    <property type="match status" value="1"/>
</dbReference>
<dbReference type="InterPro" id="IPR041575">
    <property type="entry name" value="Rubredoxin_C"/>
</dbReference>
<keyword evidence="4" id="KW-0274">FAD</keyword>
<dbReference type="InterPro" id="IPR016156">
    <property type="entry name" value="FAD/NAD-linked_Rdtase_dimer_sf"/>
</dbReference>
<dbReference type="Proteomes" id="UP000051184">
    <property type="component" value="Unassembled WGS sequence"/>
</dbReference>
<keyword evidence="8" id="KW-1185">Reference proteome</keyword>
<dbReference type="Gene3D" id="3.30.390.30">
    <property type="match status" value="1"/>
</dbReference>
<dbReference type="SUPFAM" id="SSF51905">
    <property type="entry name" value="FAD/NAD(P)-binding domain"/>
    <property type="match status" value="1"/>
</dbReference>
<gene>
    <name evidence="7" type="primary">nasD</name>
    <name evidence="7" type="ORF">TA5114_00307</name>
</gene>
<organism evidence="7 8">
    <name type="scientific">Cognatishimia activa</name>
    <dbReference type="NCBI Taxonomy" id="1715691"/>
    <lineage>
        <taxon>Bacteria</taxon>
        <taxon>Pseudomonadati</taxon>
        <taxon>Pseudomonadota</taxon>
        <taxon>Alphaproteobacteria</taxon>
        <taxon>Rhodobacterales</taxon>
        <taxon>Paracoccaceae</taxon>
        <taxon>Cognatishimia</taxon>
    </lineage>
</organism>
<evidence type="ECO:0000256" key="4">
    <source>
        <dbReference type="ARBA" id="ARBA00022827"/>
    </source>
</evidence>
<proteinExistence type="inferred from homology"/>
<dbReference type="InterPro" id="IPR036188">
    <property type="entry name" value="FAD/NAD-bd_sf"/>
</dbReference>
<reference evidence="8" key="1">
    <citation type="submission" date="2015-09" db="EMBL/GenBank/DDBJ databases">
        <authorList>
            <person name="Rodrigo-Torres Lidia"/>
            <person name="Arahal R.David."/>
        </authorList>
    </citation>
    <scope>NUCLEOTIDE SEQUENCE [LARGE SCALE GENOMIC DNA]</scope>
    <source>
        <strain evidence="8">CECT 5114</strain>
    </source>
</reference>
<feature type="domain" description="FAD/NAD(P)-binding" evidence="5">
    <location>
        <begin position="3"/>
        <end position="296"/>
    </location>
</feature>
<comment type="cofactor">
    <cofactor evidence="1">
        <name>FAD</name>
        <dbReference type="ChEBI" id="CHEBI:57692"/>
    </cofactor>
</comment>
<protein>
    <submittedName>
        <fullName evidence="7">Nitrite reductase [NAD(P)H]</fullName>
        <ecNumber evidence="7">1.7.1.4</ecNumber>
    </submittedName>
</protein>
<dbReference type="Pfam" id="PF07992">
    <property type="entry name" value="Pyr_redox_2"/>
    <property type="match status" value="1"/>
</dbReference>
<evidence type="ECO:0000256" key="3">
    <source>
        <dbReference type="ARBA" id="ARBA00022630"/>
    </source>
</evidence>
<dbReference type="InterPro" id="IPR050260">
    <property type="entry name" value="FAD-bd_OxRdtase"/>
</dbReference>
<evidence type="ECO:0000259" key="6">
    <source>
        <dbReference type="Pfam" id="PF18267"/>
    </source>
</evidence>
<dbReference type="Gene3D" id="3.50.50.60">
    <property type="entry name" value="FAD/NAD(P)-binding domain"/>
    <property type="match status" value="2"/>
</dbReference>
<evidence type="ECO:0000259" key="5">
    <source>
        <dbReference type="Pfam" id="PF07992"/>
    </source>
</evidence>
<dbReference type="STRING" id="1715691.TA5113_00369"/>
<evidence type="ECO:0000256" key="2">
    <source>
        <dbReference type="ARBA" id="ARBA00006442"/>
    </source>
</evidence>
<keyword evidence="7" id="KW-0560">Oxidoreductase</keyword>
<dbReference type="AlphaFoldDB" id="A0A0P1ILM0"/>
<dbReference type="PANTHER" id="PTHR43429">
    <property type="entry name" value="PYRIDINE NUCLEOTIDE-DISULFIDE OXIDOREDUCTASE DOMAIN-CONTAINING"/>
    <property type="match status" value="1"/>
</dbReference>
<feature type="domain" description="NADH-rubredoxin oxidoreductase C-terminal" evidence="6">
    <location>
        <begin position="311"/>
        <end position="378"/>
    </location>
</feature>